<accession>A0A4W5QVT7</accession>
<name>A0A4W5QVT7_9TELE</name>
<reference evidence="1" key="3">
    <citation type="submission" date="2025-09" db="UniProtKB">
        <authorList>
            <consortium name="Ensembl"/>
        </authorList>
    </citation>
    <scope>IDENTIFICATION</scope>
</reference>
<dbReference type="Proteomes" id="UP000314982">
    <property type="component" value="Unassembled WGS sequence"/>
</dbReference>
<dbReference type="InterPro" id="IPR011009">
    <property type="entry name" value="Kinase-like_dom_sf"/>
</dbReference>
<reference evidence="1" key="2">
    <citation type="submission" date="2025-08" db="UniProtKB">
        <authorList>
            <consortium name="Ensembl"/>
        </authorList>
    </citation>
    <scope>IDENTIFICATION</scope>
</reference>
<keyword evidence="2" id="KW-1185">Reference proteome</keyword>
<dbReference type="Gene3D" id="1.10.510.10">
    <property type="entry name" value="Transferase(Phosphotransferase) domain 1"/>
    <property type="match status" value="1"/>
</dbReference>
<evidence type="ECO:0000313" key="1">
    <source>
        <dbReference type="Ensembl" id="ENSHHUP00000077990.1"/>
    </source>
</evidence>
<dbReference type="SUPFAM" id="SSF56112">
    <property type="entry name" value="Protein kinase-like (PK-like)"/>
    <property type="match status" value="1"/>
</dbReference>
<organism evidence="1 2">
    <name type="scientific">Hucho hucho</name>
    <name type="common">huchen</name>
    <dbReference type="NCBI Taxonomy" id="62062"/>
    <lineage>
        <taxon>Eukaryota</taxon>
        <taxon>Metazoa</taxon>
        <taxon>Chordata</taxon>
        <taxon>Craniata</taxon>
        <taxon>Vertebrata</taxon>
        <taxon>Euteleostomi</taxon>
        <taxon>Actinopterygii</taxon>
        <taxon>Neopterygii</taxon>
        <taxon>Teleostei</taxon>
        <taxon>Protacanthopterygii</taxon>
        <taxon>Salmoniformes</taxon>
        <taxon>Salmonidae</taxon>
        <taxon>Salmoninae</taxon>
        <taxon>Hucho</taxon>
    </lineage>
</organism>
<dbReference type="STRING" id="62062.ENSHHUP00000077990"/>
<dbReference type="Ensembl" id="ENSHHUT00000080515.1">
    <property type="protein sequence ID" value="ENSHHUP00000077990.1"/>
    <property type="gene ID" value="ENSHHUG00000045527.1"/>
</dbReference>
<dbReference type="GeneTree" id="ENSGT00940000155960"/>
<proteinExistence type="predicted"/>
<evidence type="ECO:0000313" key="2">
    <source>
        <dbReference type="Proteomes" id="UP000314982"/>
    </source>
</evidence>
<dbReference type="AlphaFoldDB" id="A0A4W5QVT7"/>
<protein>
    <recommendedName>
        <fullName evidence="3">Protein kinase domain-containing protein</fullName>
    </recommendedName>
</protein>
<evidence type="ECO:0008006" key="3">
    <source>
        <dbReference type="Google" id="ProtNLM"/>
    </source>
</evidence>
<reference evidence="2" key="1">
    <citation type="submission" date="2018-06" db="EMBL/GenBank/DDBJ databases">
        <title>Genome assembly of Danube salmon.</title>
        <authorList>
            <person name="Macqueen D.J."/>
            <person name="Gundappa M.K."/>
        </authorList>
    </citation>
    <scope>NUCLEOTIDE SEQUENCE [LARGE SCALE GENOMIC DNA]</scope>
</reference>
<sequence>MKSKEARKYIFSCLDDIAHVNLVMNLEGSDLLAEKVDRREFVGLLKRMLWIDAEKRISPAEALSHSFMSMQHLLDFPHSNHVKSCFHIMDVTRSRPGPYDTLNRNKAPFIRPVTTTTTTTVNLTGPFSKMAAIHNQPNLLAWTYCGTHVSLFGPPGIATNAAKPQGYSVRMETAVPLVTQAPSIQPLQIRPGLITQQTWSNRPQQILVPAWQQVTPMAPPPATMGSDTVAGPQRLGEWGKVRPHGNHYSSMMPHHHQPLLTNQMTMSAHQPVSIGIAHVVWPQPSANKRNKPCFNR</sequence>